<proteinExistence type="predicted"/>
<accession>A0AAC9LEW1</accession>
<protein>
    <submittedName>
        <fullName evidence="3">Oxidoreductase, aryl-alcohol dehydrogenase like protein</fullName>
        <ecNumber evidence="3">1.1.1.-</ecNumber>
    </submittedName>
</protein>
<keyword evidence="4" id="KW-1185">Reference proteome</keyword>
<reference evidence="4" key="1">
    <citation type="submission" date="2016-06" db="EMBL/GenBank/DDBJ databases">
        <title>Complete genome sequence of Actinoalloteichus fjordicus DSM 46855 (=ADI127-17), type strain of the new species Actinoalloteichus fjordicus.</title>
        <authorList>
            <person name="Ruckert C."/>
            <person name="Nouioui I."/>
            <person name="Willmese J."/>
            <person name="van Wezel G."/>
            <person name="Klenk H.-P."/>
            <person name="Kalinowski J."/>
            <person name="Zotchev S.B."/>
        </authorList>
    </citation>
    <scope>NUCLEOTIDE SEQUENCE [LARGE SCALE GENOMIC DNA]</scope>
    <source>
        <strain evidence="4">ADI127-7</strain>
    </source>
</reference>
<feature type="domain" description="NADP-dependent oxidoreductase" evidence="2">
    <location>
        <begin position="33"/>
        <end position="329"/>
    </location>
</feature>
<dbReference type="PANTHER" id="PTHR43625">
    <property type="entry name" value="AFLATOXIN B1 ALDEHYDE REDUCTASE"/>
    <property type="match status" value="1"/>
</dbReference>
<dbReference type="InterPro" id="IPR050791">
    <property type="entry name" value="Aldo-Keto_reductase"/>
</dbReference>
<evidence type="ECO:0000313" key="3">
    <source>
        <dbReference type="EMBL" id="APU16573.1"/>
    </source>
</evidence>
<organism evidence="3 4">
    <name type="scientific">Actinoalloteichus fjordicus</name>
    <dbReference type="NCBI Taxonomy" id="1612552"/>
    <lineage>
        <taxon>Bacteria</taxon>
        <taxon>Bacillati</taxon>
        <taxon>Actinomycetota</taxon>
        <taxon>Actinomycetes</taxon>
        <taxon>Pseudonocardiales</taxon>
        <taxon>Pseudonocardiaceae</taxon>
        <taxon>Actinoalloteichus</taxon>
    </lineage>
</organism>
<dbReference type="GO" id="GO:0016491">
    <property type="term" value="F:oxidoreductase activity"/>
    <property type="evidence" value="ECO:0007669"/>
    <property type="project" value="UniProtKB-KW"/>
</dbReference>
<dbReference type="Pfam" id="PF00248">
    <property type="entry name" value="Aldo_ket_red"/>
    <property type="match status" value="1"/>
</dbReference>
<evidence type="ECO:0000259" key="2">
    <source>
        <dbReference type="Pfam" id="PF00248"/>
    </source>
</evidence>
<dbReference type="AlphaFoldDB" id="A0AAC9LEW1"/>
<evidence type="ECO:0000256" key="1">
    <source>
        <dbReference type="ARBA" id="ARBA00023002"/>
    </source>
</evidence>
<dbReference type="GO" id="GO:0005737">
    <property type="term" value="C:cytoplasm"/>
    <property type="evidence" value="ECO:0007669"/>
    <property type="project" value="TreeGrafter"/>
</dbReference>
<keyword evidence="1 3" id="KW-0560">Oxidoreductase</keyword>
<dbReference type="SUPFAM" id="SSF51430">
    <property type="entry name" value="NAD(P)-linked oxidoreductase"/>
    <property type="match status" value="1"/>
</dbReference>
<dbReference type="KEGG" id="acad:UA74_22775"/>
<dbReference type="InterPro" id="IPR036812">
    <property type="entry name" value="NAD(P)_OxRdtase_dom_sf"/>
</dbReference>
<name>A0AAC9LEW1_9PSEU</name>
<sequence>MNVDSSTQTVPAAAGSPAHRRALGRSGLEVTALGLGCMGMSWVYDESSRDDAESVRVIQAAVDNGVTLIDTADLYGPFTNEVLVGKALRGRRDEITLATKCGLVPDMTLYPQTVKVTPNGTPEHIRKSIDGSLSRLGVDHVDLYQLHRVDPQVPIEESWGAMAELQAAGKAVHIGLSEAGVADLERAAAVAPIASLQSELSLWSRDTLDEVLPWCVAHGVGFIAFSPLGRGFLAGAVRETSVLSDTDFRAAMPRFQDGALQQNMRILDGVEAVARRHGAAPSQVALAWVLAQDPNLVAIPGCTVVGHLTENLGALSIELTPGDLAELDGLPAPVGTRF</sequence>
<dbReference type="Proteomes" id="UP000185511">
    <property type="component" value="Chromosome"/>
</dbReference>
<evidence type="ECO:0000313" key="4">
    <source>
        <dbReference type="Proteomes" id="UP000185511"/>
    </source>
</evidence>
<dbReference type="EMBL" id="CP016076">
    <property type="protein sequence ID" value="APU16573.1"/>
    <property type="molecule type" value="Genomic_DNA"/>
</dbReference>
<dbReference type="InterPro" id="IPR023210">
    <property type="entry name" value="NADP_OxRdtase_dom"/>
</dbReference>
<dbReference type="EC" id="1.1.1.-" evidence="3"/>
<dbReference type="PANTHER" id="PTHR43625:SF40">
    <property type="entry name" value="ALDO-KETO REDUCTASE YAKC [NADP(+)]"/>
    <property type="match status" value="1"/>
</dbReference>
<gene>
    <name evidence="3" type="ORF">UA74_22775</name>
</gene>
<dbReference type="Gene3D" id="3.20.20.100">
    <property type="entry name" value="NADP-dependent oxidoreductase domain"/>
    <property type="match status" value="1"/>
</dbReference>